<dbReference type="GO" id="GO:0005829">
    <property type="term" value="C:cytosol"/>
    <property type="evidence" value="ECO:0007669"/>
    <property type="project" value="InterPro"/>
</dbReference>
<gene>
    <name evidence="13" type="ORF">SAMN02745912_00830</name>
</gene>
<name>A0A1M6LJB8_PARC5</name>
<dbReference type="GO" id="GO:0106312">
    <property type="term" value="F:methylenetetrahydrofolate reductase (NADH) activity"/>
    <property type="evidence" value="ECO:0007669"/>
    <property type="project" value="UniProtKB-EC"/>
</dbReference>
<dbReference type="OrthoDB" id="9812555at2"/>
<dbReference type="STRING" id="1121301.SAMN02745912_00830"/>
<dbReference type="NCBIfam" id="TIGR00676">
    <property type="entry name" value="fadh2"/>
    <property type="match status" value="1"/>
</dbReference>
<organism evidence="13 14">
    <name type="scientific">Paramaledivibacter caminithermalis (strain DSM 15212 / CIP 107654 / DViRD3)</name>
    <name type="common">Clostridium caminithermale</name>
    <dbReference type="NCBI Taxonomy" id="1121301"/>
    <lineage>
        <taxon>Bacteria</taxon>
        <taxon>Bacillati</taxon>
        <taxon>Bacillota</taxon>
        <taxon>Clostridia</taxon>
        <taxon>Peptostreptococcales</taxon>
        <taxon>Caminicellaceae</taxon>
        <taxon>Paramaledivibacter</taxon>
    </lineage>
</organism>
<dbReference type="InterPro" id="IPR003171">
    <property type="entry name" value="Mehydrof_redctse-like"/>
</dbReference>
<evidence type="ECO:0000256" key="6">
    <source>
        <dbReference type="ARBA" id="ARBA00022827"/>
    </source>
</evidence>
<evidence type="ECO:0000256" key="3">
    <source>
        <dbReference type="ARBA" id="ARBA00006743"/>
    </source>
</evidence>
<comment type="catalytic activity">
    <reaction evidence="11">
        <text>(6S)-5-methyl-5,6,7,8-tetrahydrofolate + NAD(+) = (6R)-5,10-methylene-5,6,7,8-tetrahydrofolate + NADH + H(+)</text>
        <dbReference type="Rhea" id="RHEA:19821"/>
        <dbReference type="ChEBI" id="CHEBI:15378"/>
        <dbReference type="ChEBI" id="CHEBI:15636"/>
        <dbReference type="ChEBI" id="CHEBI:18608"/>
        <dbReference type="ChEBI" id="CHEBI:57540"/>
        <dbReference type="ChEBI" id="CHEBI:57945"/>
        <dbReference type="EC" id="1.5.1.54"/>
    </reaction>
    <physiologicalReaction direction="right-to-left" evidence="11">
        <dbReference type="Rhea" id="RHEA:19823"/>
    </physiologicalReaction>
</comment>
<evidence type="ECO:0000256" key="7">
    <source>
        <dbReference type="ARBA" id="ARBA00023002"/>
    </source>
</evidence>
<evidence type="ECO:0000256" key="1">
    <source>
        <dbReference type="ARBA" id="ARBA00001974"/>
    </source>
</evidence>
<keyword evidence="9" id="KW-0486">Methionine biosynthesis</keyword>
<comment type="pathway">
    <text evidence="10">Amino-acid biosynthesis; L-methionine biosynthesis via de novo pathway.</text>
</comment>
<dbReference type="PANTHER" id="PTHR45754">
    <property type="entry name" value="METHYLENETETRAHYDROFOLATE REDUCTASE"/>
    <property type="match status" value="1"/>
</dbReference>
<comment type="pathway">
    <text evidence="2 12">One-carbon metabolism; tetrahydrofolate interconversion.</text>
</comment>
<keyword evidence="8" id="KW-0520">NAD</keyword>
<evidence type="ECO:0000313" key="14">
    <source>
        <dbReference type="Proteomes" id="UP000184465"/>
    </source>
</evidence>
<evidence type="ECO:0000256" key="11">
    <source>
        <dbReference type="ARBA" id="ARBA00048628"/>
    </source>
</evidence>
<dbReference type="UniPathway" id="UPA00193"/>
<sequence length="298" mass="33330">MLIRDKFKNKNPLISFEIFPPKKDYPVDTIYGTVDALNDLRPDFISVTYGAGGSTKDTTVDIASFIKNKYDLSALAHLTCLTSTKDEVEETLNSLKGKGVRNILALRGDYPEGAGADYIGPNHYKYAKDLIAHIKENDDFCIGAACYPEKHLECQSLDKDLLHLKEKVDAGVDFLITQLFFDNETFYSFKEKADKLGINVPIIAGILPVLNKNQVEKIISLTGCTLPKKFLRVLEKYEHKPEALREAGIAYAIAQIIDLLSWGVDGIHVYTMNRPKTTRRIIESITNIRGVLANEEAS</sequence>
<keyword evidence="7 12" id="KW-0560">Oxidoreductase</keyword>
<dbReference type="Pfam" id="PF02219">
    <property type="entry name" value="MTHFR"/>
    <property type="match status" value="1"/>
</dbReference>
<evidence type="ECO:0000256" key="5">
    <source>
        <dbReference type="ARBA" id="ARBA00022630"/>
    </source>
</evidence>
<evidence type="ECO:0000256" key="2">
    <source>
        <dbReference type="ARBA" id="ARBA00004777"/>
    </source>
</evidence>
<evidence type="ECO:0000256" key="10">
    <source>
        <dbReference type="ARBA" id="ARBA00034478"/>
    </source>
</evidence>
<dbReference type="Proteomes" id="UP000184465">
    <property type="component" value="Unassembled WGS sequence"/>
</dbReference>
<dbReference type="AlphaFoldDB" id="A0A1M6LJB8"/>
<dbReference type="EC" id="1.5.1.54" evidence="12"/>
<dbReference type="SUPFAM" id="SSF51730">
    <property type="entry name" value="FAD-linked oxidoreductase"/>
    <property type="match status" value="1"/>
</dbReference>
<dbReference type="InterPro" id="IPR029041">
    <property type="entry name" value="FAD-linked_oxidoreductase-like"/>
</dbReference>
<dbReference type="InterPro" id="IPR004620">
    <property type="entry name" value="MTHF_reductase_bac"/>
</dbReference>
<protein>
    <recommendedName>
        <fullName evidence="12">Methylenetetrahydrofolate reductase</fullName>
        <ecNumber evidence="12">1.5.1.54</ecNumber>
    </recommendedName>
</protein>
<comment type="similarity">
    <text evidence="3 12">Belongs to the methylenetetrahydrofolate reductase family.</text>
</comment>
<dbReference type="PANTHER" id="PTHR45754:SF3">
    <property type="entry name" value="METHYLENETETRAHYDROFOLATE REDUCTASE (NADPH)"/>
    <property type="match status" value="1"/>
</dbReference>
<accession>A0A1M6LJB8</accession>
<reference evidence="13 14" key="1">
    <citation type="submission" date="2016-11" db="EMBL/GenBank/DDBJ databases">
        <authorList>
            <person name="Jaros S."/>
            <person name="Januszkiewicz K."/>
            <person name="Wedrychowicz H."/>
        </authorList>
    </citation>
    <scope>NUCLEOTIDE SEQUENCE [LARGE SCALE GENOMIC DNA]</scope>
    <source>
        <strain evidence="13 14">DSM 15212</strain>
    </source>
</reference>
<dbReference type="Gene3D" id="3.20.20.220">
    <property type="match status" value="1"/>
</dbReference>
<evidence type="ECO:0000256" key="9">
    <source>
        <dbReference type="ARBA" id="ARBA00023167"/>
    </source>
</evidence>
<dbReference type="CDD" id="cd00537">
    <property type="entry name" value="MTHFR"/>
    <property type="match status" value="1"/>
</dbReference>
<keyword evidence="5 12" id="KW-0285">Flavoprotein</keyword>
<evidence type="ECO:0000256" key="4">
    <source>
        <dbReference type="ARBA" id="ARBA00022605"/>
    </source>
</evidence>
<dbReference type="GO" id="GO:0035999">
    <property type="term" value="P:tetrahydrofolate interconversion"/>
    <property type="evidence" value="ECO:0007669"/>
    <property type="project" value="UniProtKB-UniPathway"/>
</dbReference>
<dbReference type="RefSeq" id="WP_073147268.1">
    <property type="nucleotide sequence ID" value="NZ_FRAG01000006.1"/>
</dbReference>
<dbReference type="GO" id="GO:0009086">
    <property type="term" value="P:methionine biosynthetic process"/>
    <property type="evidence" value="ECO:0007669"/>
    <property type="project" value="UniProtKB-KW"/>
</dbReference>
<keyword evidence="4" id="KW-0028">Amino-acid biosynthesis</keyword>
<keyword evidence="14" id="KW-1185">Reference proteome</keyword>
<dbReference type="EMBL" id="FRAG01000006">
    <property type="protein sequence ID" value="SHJ71291.1"/>
    <property type="molecule type" value="Genomic_DNA"/>
</dbReference>
<evidence type="ECO:0000256" key="8">
    <source>
        <dbReference type="ARBA" id="ARBA00023027"/>
    </source>
</evidence>
<evidence type="ECO:0000256" key="12">
    <source>
        <dbReference type="RuleBase" id="RU003862"/>
    </source>
</evidence>
<proteinExistence type="inferred from homology"/>
<dbReference type="GO" id="GO:0071949">
    <property type="term" value="F:FAD binding"/>
    <property type="evidence" value="ECO:0007669"/>
    <property type="project" value="TreeGrafter"/>
</dbReference>
<keyword evidence="6 12" id="KW-0274">FAD</keyword>
<comment type="cofactor">
    <cofactor evidence="1 12">
        <name>FAD</name>
        <dbReference type="ChEBI" id="CHEBI:57692"/>
    </cofactor>
</comment>
<evidence type="ECO:0000313" key="13">
    <source>
        <dbReference type="EMBL" id="SHJ71291.1"/>
    </source>
</evidence>